<evidence type="ECO:0000256" key="1">
    <source>
        <dbReference type="SAM" id="SignalP"/>
    </source>
</evidence>
<feature type="chain" id="PRO_5042113134" evidence="1">
    <location>
        <begin position="21"/>
        <end position="232"/>
    </location>
</feature>
<dbReference type="GO" id="GO:0016787">
    <property type="term" value="F:hydrolase activity"/>
    <property type="evidence" value="ECO:0007669"/>
    <property type="project" value="InterPro"/>
</dbReference>
<proteinExistence type="predicted"/>
<keyword evidence="4" id="KW-1185">Reference proteome</keyword>
<dbReference type="KEGG" id="slom:PXH66_13740"/>
<name>A0AAF0CMK3_9BACT</name>
<feature type="domain" description="3-keto-alpha-glucoside-1,2-lyase/3-keto-2-hydroxy-glucal hydratase" evidence="2">
    <location>
        <begin position="24"/>
        <end position="229"/>
    </location>
</feature>
<dbReference type="RefSeq" id="WP_330929227.1">
    <property type="nucleotide sequence ID" value="NZ_CP119075.1"/>
</dbReference>
<dbReference type="InterPro" id="IPR010496">
    <property type="entry name" value="AL/BT2_dom"/>
</dbReference>
<dbReference type="Gene3D" id="2.60.120.560">
    <property type="entry name" value="Exo-inulinase, domain 1"/>
    <property type="match status" value="1"/>
</dbReference>
<dbReference type="Proteomes" id="UP001218638">
    <property type="component" value="Chromosome"/>
</dbReference>
<evidence type="ECO:0000313" key="3">
    <source>
        <dbReference type="EMBL" id="WED63396.1"/>
    </source>
</evidence>
<evidence type="ECO:0000313" key="4">
    <source>
        <dbReference type="Proteomes" id="UP001218638"/>
    </source>
</evidence>
<dbReference type="EMBL" id="CP119075">
    <property type="protein sequence ID" value="WED63396.1"/>
    <property type="molecule type" value="Genomic_DNA"/>
</dbReference>
<dbReference type="AlphaFoldDB" id="A0AAF0CMK3"/>
<evidence type="ECO:0000259" key="2">
    <source>
        <dbReference type="Pfam" id="PF06439"/>
    </source>
</evidence>
<feature type="signal peptide" evidence="1">
    <location>
        <begin position="1"/>
        <end position="20"/>
    </location>
</feature>
<gene>
    <name evidence="3" type="ORF">PXH66_13740</name>
</gene>
<reference evidence="3" key="1">
    <citation type="submission" date="2023-03" db="EMBL/GenBank/DDBJ databases">
        <title>Lomoglobus Profundus gen. nov., sp. nov., a novel member of the phylum Verrucomicrobia, isolated from deep-marine sediment of South China Sea.</title>
        <authorList>
            <person name="Ahmad T."/>
            <person name="Ishaq S.E."/>
            <person name="Wang F."/>
        </authorList>
    </citation>
    <scope>NUCLEOTIDE SEQUENCE</scope>
    <source>
        <strain evidence="3">LMO-M01</strain>
    </source>
</reference>
<accession>A0AAF0CMK3</accession>
<keyword evidence="1" id="KW-0732">Signal</keyword>
<organism evidence="3 4">
    <name type="scientific">Synoicihabitans lomoniglobus</name>
    <dbReference type="NCBI Taxonomy" id="2909285"/>
    <lineage>
        <taxon>Bacteria</taxon>
        <taxon>Pseudomonadati</taxon>
        <taxon>Verrucomicrobiota</taxon>
        <taxon>Opitutia</taxon>
        <taxon>Opitutales</taxon>
        <taxon>Opitutaceae</taxon>
        <taxon>Synoicihabitans</taxon>
    </lineage>
</organism>
<dbReference type="Pfam" id="PF06439">
    <property type="entry name" value="3keto-disac_hyd"/>
    <property type="match status" value="1"/>
</dbReference>
<protein>
    <submittedName>
        <fullName evidence="3">DUF1080 domain-containing protein</fullName>
    </submittedName>
</protein>
<sequence>MKKQLSLLVILTAVASFAVAADDGFVSIFNGRDLTGWKPTEEKPGSFSVENGTLKVSDGRAHLFYVGETGAPDIRNFELKAKVKTLPQANGGVYFHTQYQATGWPTVGFECQVNSTHRDPKKTGSLYGVVNVLALADGEEIPPGSLANTVRDRAPSTDGEWFDYFIKVDGNRVILKVNGETTVDWTQPRDFDPATALKNMPGRKLGSGTFALQGHDPGSVMFYKDIQLKITD</sequence>